<gene>
    <name evidence="1" type="ORF">EZJ44_02675</name>
</gene>
<sequence length="389" mass="41371">MSGLEPSCVSDAFRRGWARVRPADDHLHLLSCEGNRIAKATTGLVDWYANTWDTVVSRSTDEAVAFIAERKASSSARAVRRGVVDIAASHSWVGSALPYASSDFLAQLVRDLLAESIDELHVHLPRFCATSDLGIGFLGAFTGRGVSFYDDVDPQWFVAAVEEVRAALKGVNIVVTYGAEQELLGVSGMAKAWTDRGVAGQEGQDFGRHAGTWIHEIKRNLPDLGSPAGVLHVRSGSAVGRSDAILAAAKPFAGVGGGLGFVFDLCGAQIWPMSEFAVRSGGGDGVDLSAELAEYDLVCYVTGVIGESIPRGLTLVSDYAQEHGVPVILVAQSAGLRRGDLPRFGLAGAYEVLEGNSWSSPEDHNMCAIVDGEELANLAGRIARTWGWE</sequence>
<dbReference type="AlphaFoldDB" id="A0A4Q9V168"/>
<evidence type="ECO:0000313" key="1">
    <source>
        <dbReference type="EMBL" id="TBW22826.1"/>
    </source>
</evidence>
<organism evidence="1 2">
    <name type="scientific">Arcanobacterium bovis</name>
    <dbReference type="NCBI Taxonomy" id="2529275"/>
    <lineage>
        <taxon>Bacteria</taxon>
        <taxon>Bacillati</taxon>
        <taxon>Actinomycetota</taxon>
        <taxon>Actinomycetes</taxon>
        <taxon>Actinomycetales</taxon>
        <taxon>Actinomycetaceae</taxon>
        <taxon>Arcanobacterium</taxon>
    </lineage>
</organism>
<proteinExistence type="predicted"/>
<evidence type="ECO:0000313" key="2">
    <source>
        <dbReference type="Proteomes" id="UP000293036"/>
    </source>
</evidence>
<comment type="caution">
    <text evidence="1">The sequence shown here is derived from an EMBL/GenBank/DDBJ whole genome shotgun (WGS) entry which is preliminary data.</text>
</comment>
<dbReference type="GO" id="GO:0031388">
    <property type="term" value="P:organic acid phosphorylation"/>
    <property type="evidence" value="ECO:0007669"/>
    <property type="project" value="InterPro"/>
</dbReference>
<name>A0A4Q9V168_9ACTO</name>
<protein>
    <submittedName>
        <fullName evidence="1">Uncharacterized protein</fullName>
    </submittedName>
</protein>
<dbReference type="GO" id="GO:0008887">
    <property type="term" value="F:glycerate kinase activity"/>
    <property type="evidence" value="ECO:0007669"/>
    <property type="project" value="InterPro"/>
</dbReference>
<dbReference type="InterPro" id="IPR018193">
    <property type="entry name" value="Glyc_kinase_flavodox-like_fold"/>
</dbReference>
<dbReference type="Proteomes" id="UP000293036">
    <property type="component" value="Unassembled WGS sequence"/>
</dbReference>
<dbReference type="Gene3D" id="3.90.1510.10">
    <property type="entry name" value="Glycerate kinase, domain 2"/>
    <property type="match status" value="1"/>
</dbReference>
<accession>A0A4Q9V168</accession>
<reference evidence="1 2" key="1">
    <citation type="submission" date="2019-02" db="EMBL/GenBank/DDBJ databases">
        <title>Arcanobacterium bovis sp. nov., isolated from the milk of a cow with mastitis.</title>
        <authorList>
            <person name="Sammra O."/>
            <person name="Foster G."/>
            <person name="Hassan A."/>
            <person name="Alssahen M."/>
            <person name="Laemmler C."/>
            <person name="Borowiak M."/>
            <person name="Malorny B."/>
            <person name="Abdulmawjood A."/>
        </authorList>
    </citation>
    <scope>NUCLEOTIDE SEQUENCE [LARGE SCALE GENOMIC DNA]</scope>
    <source>
        <strain evidence="1 2">C605018/01/1</strain>
    </source>
</reference>
<dbReference type="Pfam" id="PF02595">
    <property type="entry name" value="Gly_kinase"/>
    <property type="match status" value="1"/>
</dbReference>
<keyword evidence="2" id="KW-1185">Reference proteome</keyword>
<dbReference type="RefSeq" id="WP_131279864.1">
    <property type="nucleotide sequence ID" value="NZ_JBHSLR010000009.1"/>
</dbReference>
<dbReference type="InterPro" id="IPR004381">
    <property type="entry name" value="Glycerate_kinase"/>
</dbReference>
<dbReference type="OrthoDB" id="3268195at2"/>
<dbReference type="EMBL" id="SJDT01000002">
    <property type="protein sequence ID" value="TBW22826.1"/>
    <property type="molecule type" value="Genomic_DNA"/>
</dbReference>